<dbReference type="InterPro" id="IPR032466">
    <property type="entry name" value="Metal_Hydrolase"/>
</dbReference>
<evidence type="ECO:0000256" key="3">
    <source>
        <dbReference type="ARBA" id="ARBA00022801"/>
    </source>
</evidence>
<dbReference type="FunFam" id="3.20.20.140:FF:000014">
    <property type="entry name" value="5-methylthioadenosine/S-adenosylhomocysteine deaminase"/>
    <property type="match status" value="1"/>
</dbReference>
<evidence type="ECO:0000256" key="4">
    <source>
        <dbReference type="ARBA" id="ARBA00022833"/>
    </source>
</evidence>
<dbReference type="Pfam" id="PF01979">
    <property type="entry name" value="Amidohydro_1"/>
    <property type="match status" value="1"/>
</dbReference>
<evidence type="ECO:0000259" key="6">
    <source>
        <dbReference type="Pfam" id="PF01979"/>
    </source>
</evidence>
<keyword evidence="3 5" id="KW-0378">Hydrolase</keyword>
<evidence type="ECO:0000313" key="7">
    <source>
        <dbReference type="EMBL" id="BBO21314.1"/>
    </source>
</evidence>
<feature type="binding site" evidence="5">
    <location>
        <position position="70"/>
    </location>
    <ligand>
        <name>Zn(2+)</name>
        <dbReference type="ChEBI" id="CHEBI:29105"/>
    </ligand>
</feature>
<dbReference type="GO" id="GO:0046872">
    <property type="term" value="F:metal ion binding"/>
    <property type="evidence" value="ECO:0007669"/>
    <property type="project" value="UniProtKB-KW"/>
</dbReference>
<dbReference type="PANTHER" id="PTHR43794:SF11">
    <property type="entry name" value="AMIDOHYDROLASE-RELATED DOMAIN-CONTAINING PROTEIN"/>
    <property type="match status" value="1"/>
</dbReference>
<dbReference type="EMBL" id="AP021857">
    <property type="protein sequence ID" value="BBO21314.1"/>
    <property type="molecule type" value="Genomic_DNA"/>
</dbReference>
<dbReference type="Proteomes" id="UP000662914">
    <property type="component" value="Chromosome"/>
</dbReference>
<protein>
    <recommendedName>
        <fullName evidence="5">5-methylthioadenosine/S-adenosylhomocysteine deaminase</fullName>
        <shortName evidence="5">MTA/SAH deaminase</shortName>
        <ecNumber evidence="5">3.5.4.28</ecNumber>
        <ecNumber evidence="5">3.5.4.31</ecNumber>
    </recommendedName>
</protein>
<feature type="binding site" evidence="5">
    <location>
        <position position="72"/>
    </location>
    <ligand>
        <name>Zn(2+)</name>
        <dbReference type="ChEBI" id="CHEBI:29105"/>
    </ligand>
</feature>
<comment type="function">
    <text evidence="5">Catalyzes the deamination of 5-methylthioadenosine and S-adenosyl-L-homocysteine into 5-methylthioinosine and S-inosyl-L-homocysteine, respectively. Is also able to deaminate adenosine.</text>
</comment>
<reference evidence="7" key="1">
    <citation type="journal article" name="DNA Res.">
        <title>The physiological potential of anammox bacteria as revealed by their core genome structure.</title>
        <authorList>
            <person name="Okubo T."/>
            <person name="Toyoda A."/>
            <person name="Fukuhara K."/>
            <person name="Uchiyama I."/>
            <person name="Harigaya Y."/>
            <person name="Kuroiwa M."/>
            <person name="Suzuki T."/>
            <person name="Murakami Y."/>
            <person name="Suwa Y."/>
            <person name="Takami H."/>
        </authorList>
    </citation>
    <scope>NUCLEOTIDE SEQUENCE</scope>
    <source>
        <strain evidence="7">317325-3</strain>
    </source>
</reference>
<organism evidence="7 8">
    <name type="scientific">Candidatus Desulfobacillus denitrificans</name>
    <dbReference type="NCBI Taxonomy" id="2608985"/>
    <lineage>
        <taxon>Bacteria</taxon>
        <taxon>Pseudomonadati</taxon>
        <taxon>Pseudomonadota</taxon>
        <taxon>Betaproteobacteria</taxon>
        <taxon>Candidatus Desulfobacillus</taxon>
    </lineage>
</organism>
<comment type="cofactor">
    <cofactor evidence="5">
        <name>Zn(2+)</name>
        <dbReference type="ChEBI" id="CHEBI:29105"/>
    </cofactor>
    <text evidence="5">Binds 1 zinc ion per subunit.</text>
</comment>
<comment type="similarity">
    <text evidence="1">Belongs to the metallo-dependent hydrolases superfamily. ATZ/TRZ family.</text>
</comment>
<dbReference type="CDD" id="cd01298">
    <property type="entry name" value="ATZ_TRZ_like"/>
    <property type="match status" value="1"/>
</dbReference>
<evidence type="ECO:0000313" key="8">
    <source>
        <dbReference type="Proteomes" id="UP000662914"/>
    </source>
</evidence>
<evidence type="ECO:0000256" key="5">
    <source>
        <dbReference type="HAMAP-Rule" id="MF_01281"/>
    </source>
</evidence>
<comment type="similarity">
    <text evidence="5">Belongs to the metallo-dependent hydrolases superfamily. MTA/SAH deaminase family.</text>
</comment>
<evidence type="ECO:0000256" key="2">
    <source>
        <dbReference type="ARBA" id="ARBA00022723"/>
    </source>
</evidence>
<feature type="binding site" evidence="5">
    <location>
        <position position="307"/>
    </location>
    <ligand>
        <name>substrate</name>
    </ligand>
</feature>
<feature type="binding site" evidence="5">
    <location>
        <position position="99"/>
    </location>
    <ligand>
        <name>substrate</name>
    </ligand>
</feature>
<dbReference type="GO" id="GO:0050270">
    <property type="term" value="F:S-adenosylhomocysteine deaminase activity"/>
    <property type="evidence" value="ECO:0007669"/>
    <property type="project" value="UniProtKB-UniRule"/>
</dbReference>
<sequence length="438" mass="47162">MPEPIDLLIEPRWLIPVEPCGVVLEDHAAAVSDGRIIDVLPSHTALERYRPKQRIPLPGQVLIPGLVNLHTHAAMALLRGIADDLPLMDWLKTRIWPAEERHVSAAFVRDGTMLACAEMLRGGVTCFNDMYFFPEAAAEAARSIGMRAVLGMVIIEFPTAYATDADDYISKGLSARDRLRNDPLISFCMAPHAPYTVADKTFERIATLAAQLDLSIHVHLHETRGEIEQGVAKHGVRPLQRLARLGLLGPNLIGVHAVHLDDNEINLLAENGCAVAHCPTSNMKLASGTAPIAKLAGRGVRVGLGTDGAASNNRLDLFQEMRHAGLLAKAATGNAAVLSAHELLRMATLNGAAALGMEGTIGSIQAGKAADLCAIRLDTLETSPCFDPASHLVYAAGREHVSHVWVNGALQVENGLLRQCDTSRLLDTVNLWQNKLTA</sequence>
<gene>
    <name evidence="5" type="primary">mtaD</name>
    <name evidence="7" type="ORF">DSYM_20130</name>
</gene>
<feature type="binding site" evidence="5">
    <location>
        <position position="222"/>
    </location>
    <ligand>
        <name>substrate</name>
    </ligand>
</feature>
<dbReference type="EC" id="3.5.4.28" evidence="5"/>
<keyword evidence="2 5" id="KW-0479">Metal-binding</keyword>
<comment type="catalytic activity">
    <reaction evidence="5">
        <text>S-adenosyl-L-homocysteine + H2O + H(+) = S-inosyl-L-homocysteine + NH4(+)</text>
        <dbReference type="Rhea" id="RHEA:20716"/>
        <dbReference type="ChEBI" id="CHEBI:15377"/>
        <dbReference type="ChEBI" id="CHEBI:15378"/>
        <dbReference type="ChEBI" id="CHEBI:28938"/>
        <dbReference type="ChEBI" id="CHEBI:57856"/>
        <dbReference type="ChEBI" id="CHEBI:57985"/>
        <dbReference type="EC" id="3.5.4.28"/>
    </reaction>
</comment>
<dbReference type="KEGG" id="ddz:DSYM_20130"/>
<feature type="binding site" evidence="5">
    <location>
        <position position="192"/>
    </location>
    <ligand>
        <name>substrate</name>
    </ligand>
</feature>
<dbReference type="Gene3D" id="2.30.40.10">
    <property type="entry name" value="Urease, subunit C, domain 1"/>
    <property type="match status" value="1"/>
</dbReference>
<comment type="catalytic activity">
    <reaction evidence="5">
        <text>S-methyl-5'-thioadenosine + H2O + H(+) = S-methyl-5'-thioinosine + NH4(+)</text>
        <dbReference type="Rhea" id="RHEA:25025"/>
        <dbReference type="ChEBI" id="CHEBI:15377"/>
        <dbReference type="ChEBI" id="CHEBI:15378"/>
        <dbReference type="ChEBI" id="CHEBI:17509"/>
        <dbReference type="ChEBI" id="CHEBI:28938"/>
        <dbReference type="ChEBI" id="CHEBI:48595"/>
        <dbReference type="EC" id="3.5.4.31"/>
    </reaction>
</comment>
<dbReference type="HAMAP" id="MF_01281">
    <property type="entry name" value="MTA_SAH_deamin"/>
    <property type="match status" value="1"/>
</dbReference>
<proteinExistence type="inferred from homology"/>
<dbReference type="GO" id="GO:0090614">
    <property type="term" value="F:5'-methylthioadenosine deaminase activity"/>
    <property type="evidence" value="ECO:0007669"/>
    <property type="project" value="UniProtKB-UniRule"/>
</dbReference>
<dbReference type="EC" id="3.5.4.31" evidence="5"/>
<dbReference type="SUPFAM" id="SSF51556">
    <property type="entry name" value="Metallo-dependent hydrolases"/>
    <property type="match status" value="1"/>
</dbReference>
<comment type="caution">
    <text evidence="5">Lacks conserved residue(s) required for the propagation of feature annotation.</text>
</comment>
<evidence type="ECO:0000256" key="1">
    <source>
        <dbReference type="ARBA" id="ARBA00006745"/>
    </source>
</evidence>
<dbReference type="InterPro" id="IPR050287">
    <property type="entry name" value="MTA/SAH_deaminase"/>
</dbReference>
<dbReference type="SUPFAM" id="SSF51338">
    <property type="entry name" value="Composite domain of metallo-dependent hydrolases"/>
    <property type="match status" value="1"/>
</dbReference>
<dbReference type="InterPro" id="IPR006680">
    <property type="entry name" value="Amidohydro-rel"/>
</dbReference>
<dbReference type="PANTHER" id="PTHR43794">
    <property type="entry name" value="AMINOHYDROLASE SSNA-RELATED"/>
    <property type="match status" value="1"/>
</dbReference>
<dbReference type="InterPro" id="IPR023512">
    <property type="entry name" value="Deaminase_MtaD/DadD"/>
</dbReference>
<feature type="binding site" evidence="5">
    <location>
        <position position="307"/>
    </location>
    <ligand>
        <name>Zn(2+)</name>
        <dbReference type="ChEBI" id="CHEBI:29105"/>
    </ligand>
</feature>
<feature type="domain" description="Amidohydrolase-related" evidence="6">
    <location>
        <begin position="61"/>
        <end position="408"/>
    </location>
</feature>
<dbReference type="InterPro" id="IPR011059">
    <property type="entry name" value="Metal-dep_hydrolase_composite"/>
</dbReference>
<dbReference type="Gene3D" id="3.20.20.140">
    <property type="entry name" value="Metal-dependent hydrolases"/>
    <property type="match status" value="1"/>
</dbReference>
<accession>A0A809SB34</accession>
<dbReference type="NCBIfam" id="NF006549">
    <property type="entry name" value="PRK09045.1"/>
    <property type="match status" value="1"/>
</dbReference>
<keyword evidence="4 5" id="KW-0862">Zinc</keyword>
<dbReference type="AlphaFoldDB" id="A0A809SB34"/>
<name>A0A809SB34_9PROT</name>
<feature type="binding site" evidence="5">
    <location>
        <position position="219"/>
    </location>
    <ligand>
        <name>Zn(2+)</name>
        <dbReference type="ChEBI" id="CHEBI:29105"/>
    </ligand>
</feature>